<evidence type="ECO:0000259" key="5">
    <source>
        <dbReference type="Pfam" id="PF03178"/>
    </source>
</evidence>
<proteinExistence type="inferred from homology"/>
<dbReference type="GO" id="GO:0005634">
    <property type="term" value="C:nucleus"/>
    <property type="evidence" value="ECO:0007669"/>
    <property type="project" value="UniProtKB-SubCell"/>
</dbReference>
<dbReference type="FunFam" id="2.130.10.10:FF:000766">
    <property type="entry name" value="Cleavage and polyadenylation specificity factor cpsf"/>
    <property type="match status" value="1"/>
</dbReference>
<dbReference type="EMBL" id="WJQU01001931">
    <property type="protein sequence ID" value="KAJ6633521.1"/>
    <property type="molecule type" value="Genomic_DNA"/>
</dbReference>
<dbReference type="Pfam" id="PF23726">
    <property type="entry name" value="Beta-prop_RSE1_2nd"/>
    <property type="match status" value="1"/>
</dbReference>
<dbReference type="Gene3D" id="1.10.150.910">
    <property type="match status" value="1"/>
</dbReference>
<dbReference type="OrthoDB" id="6109at2759"/>
<evidence type="ECO:0000256" key="3">
    <source>
        <dbReference type="ARBA" id="ARBA00038446"/>
    </source>
</evidence>
<dbReference type="FunFam" id="2.130.10.10:FF:000100">
    <property type="entry name" value="Cleavage and polyadenylation specificity factor subunit 1"/>
    <property type="match status" value="1"/>
</dbReference>
<dbReference type="GO" id="GO:0003676">
    <property type="term" value="F:nucleic acid binding"/>
    <property type="evidence" value="ECO:0007669"/>
    <property type="project" value="InterPro"/>
</dbReference>
<evidence type="ECO:0000259" key="6">
    <source>
        <dbReference type="Pfam" id="PF10433"/>
    </source>
</evidence>
<evidence type="ECO:0000313" key="9">
    <source>
        <dbReference type="Proteomes" id="UP001151699"/>
    </source>
</evidence>
<evidence type="ECO:0000256" key="4">
    <source>
        <dbReference type="ARBA" id="ARBA00068483"/>
    </source>
</evidence>
<comment type="similarity">
    <text evidence="3">Belongs to the CPSF1 family.</text>
</comment>
<comment type="subcellular location">
    <subcellularLocation>
        <location evidence="1">Nucleus</location>
    </subcellularLocation>
</comment>
<reference evidence="8" key="1">
    <citation type="submission" date="2022-07" db="EMBL/GenBank/DDBJ databases">
        <authorList>
            <person name="Trinca V."/>
            <person name="Uliana J.V.C."/>
            <person name="Torres T.T."/>
            <person name="Ward R.J."/>
            <person name="Monesi N."/>
        </authorList>
    </citation>
    <scope>NUCLEOTIDE SEQUENCE</scope>
    <source>
        <strain evidence="8">HSMRA1968</strain>
        <tissue evidence="8">Whole embryos</tissue>
    </source>
</reference>
<accession>A0A9Q0ML27</accession>
<dbReference type="Proteomes" id="UP001151699">
    <property type="component" value="Unassembled WGS sequence"/>
</dbReference>
<dbReference type="InterPro" id="IPR050358">
    <property type="entry name" value="RSE1/DDB1/CFT1"/>
</dbReference>
<organism evidence="8 9">
    <name type="scientific">Pseudolycoriella hygida</name>
    <dbReference type="NCBI Taxonomy" id="35572"/>
    <lineage>
        <taxon>Eukaryota</taxon>
        <taxon>Metazoa</taxon>
        <taxon>Ecdysozoa</taxon>
        <taxon>Arthropoda</taxon>
        <taxon>Hexapoda</taxon>
        <taxon>Insecta</taxon>
        <taxon>Pterygota</taxon>
        <taxon>Neoptera</taxon>
        <taxon>Endopterygota</taxon>
        <taxon>Diptera</taxon>
        <taxon>Nematocera</taxon>
        <taxon>Sciaroidea</taxon>
        <taxon>Sciaridae</taxon>
        <taxon>Pseudolycoriella</taxon>
    </lineage>
</organism>
<keyword evidence="2" id="KW-0539">Nucleus</keyword>
<evidence type="ECO:0000256" key="1">
    <source>
        <dbReference type="ARBA" id="ARBA00004123"/>
    </source>
</evidence>
<feature type="domain" description="RSE1/DDB1/CPSF1 first beta-propeller" evidence="6">
    <location>
        <begin position="14"/>
        <end position="415"/>
    </location>
</feature>
<gene>
    <name evidence="8" type="primary">Cpsf160</name>
    <name evidence="8" type="ORF">Bhyg_16033</name>
</gene>
<dbReference type="PANTHER" id="PTHR10644">
    <property type="entry name" value="DNA REPAIR/RNA PROCESSING CPSF FAMILY"/>
    <property type="match status" value="1"/>
</dbReference>
<dbReference type="InterPro" id="IPR015943">
    <property type="entry name" value="WD40/YVTN_repeat-like_dom_sf"/>
</dbReference>
<dbReference type="FunFam" id="1.10.150.910:FF:000005">
    <property type="entry name" value="Cleavage and polyadenylation specific factor 1"/>
    <property type="match status" value="1"/>
</dbReference>
<dbReference type="Gene3D" id="2.130.10.10">
    <property type="entry name" value="YVTN repeat-like/Quinoprotein amine dehydrogenase"/>
    <property type="match status" value="2"/>
</dbReference>
<feature type="domain" description="RSE1/DDB1/CPSF1 second beta-propeller" evidence="7">
    <location>
        <begin position="503"/>
        <end position="948"/>
    </location>
</feature>
<keyword evidence="9" id="KW-1185">Reference proteome</keyword>
<feature type="domain" description="RSE1/DDB1/CPSF1 C-terminal" evidence="5">
    <location>
        <begin position="1022"/>
        <end position="1354"/>
    </location>
</feature>
<name>A0A9Q0ML27_9DIPT</name>
<dbReference type="InterPro" id="IPR058543">
    <property type="entry name" value="Beta-prop_RSE1/DDB1/CPSF1_2nd"/>
</dbReference>
<dbReference type="InterPro" id="IPR004871">
    <property type="entry name" value="RSE1/DDB1/CPSF1_C"/>
</dbReference>
<dbReference type="InterPro" id="IPR018846">
    <property type="entry name" value="Beta-prop_RSE1/DDB1/CPSF1_1st"/>
</dbReference>
<protein>
    <recommendedName>
        <fullName evidence="4">Cleavage and polyadenylation specificity factor subunit 1</fullName>
    </recommendedName>
</protein>
<evidence type="ECO:0000313" key="8">
    <source>
        <dbReference type="EMBL" id="KAJ6633521.1"/>
    </source>
</evidence>
<dbReference type="GO" id="GO:0031123">
    <property type="term" value="P:RNA 3'-end processing"/>
    <property type="evidence" value="ECO:0007669"/>
    <property type="project" value="UniProtKB-ARBA"/>
</dbReference>
<dbReference type="Pfam" id="PF10433">
    <property type="entry name" value="Beta-prop_RSE1_1st"/>
    <property type="match status" value="1"/>
</dbReference>
<dbReference type="Pfam" id="PF03178">
    <property type="entry name" value="CPSF_A"/>
    <property type="match status" value="1"/>
</dbReference>
<sequence length="1389" mass="157464">MFSICKQTHPATGIEFSITCRFFNNFEENIVTGGANILKVFRIIPEVDKTNTAEKFSDLRPPKMRLECLNTYTLYGNIMSLQSVSLSGSQRDALLISFKDAKLSVVQHDPDTFDLKTLSLHYFEEDDIKGGWTGNYHVPMVRVDPDNRCAVMVAYGKKLVVLPFRRDSSLDEIELQDVKPMKKTPVQLIAKTPILASYIITLKDLDEKIDNLIDIQFLHGYYEPTLLIVYEPVRTFPGRIAVRTDTCTMVAISLNIQQRVHPIIWTVSALPFDCYQVLAIKKPIGGCLVMSHNALIYLNQSVPPYGVSLNSIADHSTSFPLKPQSDVTISLDAAQVAFIDYDKLVLSLKGGELYVLTLCADSMRSVRSFHFSKAASSVLTSCLTICCEEYLFLGSRLGNSLLLRFTEKDHSTVITIDDTDQSEKEKDNPRKRLEEEELEVYGTGEKTSVQLTSFTFEVCDSIQNIGPIGFMTVGERGNDLEVVTSSGRGKNGAICVLQSTIKPHNITSFGLAGCHDVWTVFDDPNQESGEKHKFIVLSQKTSTMVLQTTDEINEIENTGFCNNQKTVYVGNIGNNRCIAQILTKNIRLLQGTRLIQNISIDTASPMNFVSLADPYICVKTEDGQVITLAFRETKGTPRLAVNKSCISSTPPVVAISCYKDVSGLFTHKLETINLTNGNDFTGYMKPEPHMKAEDEEDLLYGESGNAFKVTSIVDLAVPIKAKRSDWWRRFLQQNKPTYWLLVTRTNGNLEIYNMPDLKLVYIVNNVGNGSKVLSDSMEFVPLSFGDEVAHSDISTQNINSNLNPGFVKEILMVGLGSKGSRPTLFIRTETDILIYRVYRYCRGHLKIRFRKLNHNILLPKPKIVEERSEEESFDSNVAKMRYFRNITANDGVIICGDRPYMVMLTIKGELRTHSFFGLTVVRSFATFNNVNCPNGLIYFDEKNELQIAIFPIYLSYDTDWPSRKVILRCSATFITYHKESKVYCLVTDTEEASNKYYRFNGEDKELTEENKGERFIYPTVTKFQVVLVSPMSWEVVPKTSIELEEWEHVISFKNVHLAYEGTRSGFKEYICVGTNYNYSEDITSRGRILLYDIIQVVPEPGAPLTCFKLKEIYVKEQKGPVSAITHVLGFLVTAVGQKIYLWQLKDNDLIGVAFIDTNIYVHQMVSIKSLILVADVYKSINLLRFQEEYRTLSLVSRDYNMLNVLNVEFMVDNSNLGFLATDCNENLIIYMYQPESRDSFGGQKLLRKADYHIGQKVNAMFRIQCNNSLKQWNYGNDNKHVTYFATLDGGLGYCVPLPEKTYRRLLMLQNVLLTHLEHLCGLNPKSFRTIKSQQRVNTNPSRCVVDGDLVWSFLNLPLNEKQEVSKKIGTKISEIYSDLLEIEYMTSAF</sequence>
<evidence type="ECO:0000256" key="2">
    <source>
        <dbReference type="ARBA" id="ARBA00023242"/>
    </source>
</evidence>
<evidence type="ECO:0000259" key="7">
    <source>
        <dbReference type="Pfam" id="PF23726"/>
    </source>
</evidence>
<comment type="caution">
    <text evidence="8">The sequence shown here is derived from an EMBL/GenBank/DDBJ whole genome shotgun (WGS) entry which is preliminary data.</text>
</comment>